<dbReference type="Proteomes" id="UP000010472">
    <property type="component" value="Plasmid pCRI9333.03"/>
</dbReference>
<dbReference type="HOGENOM" id="CLU_3308286_0_0_3"/>
<organism evidence="1 2">
    <name type="scientific">Crinalium epipsammum PCC 9333</name>
    <dbReference type="NCBI Taxonomy" id="1173022"/>
    <lineage>
        <taxon>Bacteria</taxon>
        <taxon>Bacillati</taxon>
        <taxon>Cyanobacteriota</taxon>
        <taxon>Cyanophyceae</taxon>
        <taxon>Gomontiellales</taxon>
        <taxon>Gomontiellaceae</taxon>
        <taxon>Crinalium</taxon>
    </lineage>
</organism>
<keyword evidence="2" id="KW-1185">Reference proteome</keyword>
<reference evidence="1 2" key="1">
    <citation type="submission" date="2012-06" db="EMBL/GenBank/DDBJ databases">
        <title>Finished plasmid 3 of genome of Crinalium epipsammum PCC 9333.</title>
        <authorList>
            <consortium name="US DOE Joint Genome Institute"/>
            <person name="Gugger M."/>
            <person name="Coursin T."/>
            <person name="Rippka R."/>
            <person name="Tandeau De Marsac N."/>
            <person name="Huntemann M."/>
            <person name="Wei C.-L."/>
            <person name="Han J."/>
            <person name="Detter J.C."/>
            <person name="Han C."/>
            <person name="Tapia R."/>
            <person name="Davenport K."/>
            <person name="Daligault H."/>
            <person name="Erkkila T."/>
            <person name="Gu W."/>
            <person name="Munk A.C.C."/>
            <person name="Teshima H."/>
            <person name="Xu Y."/>
            <person name="Chain P."/>
            <person name="Chen A."/>
            <person name="Krypides N."/>
            <person name="Mavromatis K."/>
            <person name="Markowitz V."/>
            <person name="Szeto E."/>
            <person name="Ivanova N."/>
            <person name="Mikhailova N."/>
            <person name="Ovchinnikova G."/>
            <person name="Pagani I."/>
            <person name="Pati A."/>
            <person name="Goodwin L."/>
            <person name="Peters L."/>
            <person name="Pitluck S."/>
            <person name="Woyke T."/>
            <person name="Kerfeld C."/>
        </authorList>
    </citation>
    <scope>NUCLEOTIDE SEQUENCE [LARGE SCALE GENOMIC DNA]</scope>
    <source>
        <strain evidence="1 2">PCC 9333</strain>
        <plasmid evidence="2">Plasmid pCRI9333.03</plasmid>
    </source>
</reference>
<dbReference type="EMBL" id="CP003623">
    <property type="protein sequence ID" value="AFZ15579.1"/>
    <property type="molecule type" value="Genomic_DNA"/>
</dbReference>
<accession>K9W715</accession>
<dbReference type="PATRIC" id="fig|1173022.3.peg.5199"/>
<keyword evidence="1" id="KW-0614">Plasmid</keyword>
<evidence type="ECO:0000313" key="2">
    <source>
        <dbReference type="Proteomes" id="UP000010472"/>
    </source>
</evidence>
<name>K9W715_9CYAN</name>
<dbReference type="AlphaFoldDB" id="K9W715"/>
<dbReference type="KEGG" id="cep:Cri9333_4810"/>
<geneLocation type="plasmid" evidence="1 2">
    <name>pCRI9333.03</name>
</geneLocation>
<protein>
    <submittedName>
        <fullName evidence="1">Uncharacterized protein</fullName>
    </submittedName>
</protein>
<gene>
    <name evidence="1" type="ORF">Cri9333_4810</name>
</gene>
<evidence type="ECO:0000313" key="1">
    <source>
        <dbReference type="EMBL" id="AFZ15579.1"/>
    </source>
</evidence>
<proteinExistence type="predicted"/>
<sequence length="39" mass="3964">MIDHGTSAVQGAVQGAVKGVAVQLKQLLISVQGTVECVQ</sequence>